<feature type="compositionally biased region" description="Basic and acidic residues" evidence="6">
    <location>
        <begin position="82"/>
        <end position="93"/>
    </location>
</feature>
<feature type="compositionally biased region" description="Basic and acidic residues" evidence="6">
    <location>
        <begin position="1363"/>
        <end position="1379"/>
    </location>
</feature>
<dbReference type="PANTHER" id="PTHR15742">
    <property type="entry name" value="GIRDIN"/>
    <property type="match status" value="1"/>
</dbReference>
<feature type="domain" description="SOGA 1/2-like coiled-coil" evidence="8">
    <location>
        <begin position="910"/>
        <end position="950"/>
    </location>
</feature>
<feature type="compositionally biased region" description="Low complexity" evidence="6">
    <location>
        <begin position="136"/>
        <end position="149"/>
    </location>
</feature>
<name>A0A8B9LRX0_ASTMX</name>
<dbReference type="InterPro" id="IPR049885">
    <property type="entry name" value="MTCL1-3"/>
</dbReference>
<feature type="region of interest" description="Disordered" evidence="6">
    <location>
        <begin position="1302"/>
        <end position="1335"/>
    </location>
</feature>
<comment type="subcellular location">
    <subcellularLocation>
        <location evidence="1">Membrane</location>
    </subcellularLocation>
</comment>
<feature type="coiled-coil region" evidence="5">
    <location>
        <begin position="340"/>
        <end position="374"/>
    </location>
</feature>
<feature type="region of interest" description="Disordered" evidence="6">
    <location>
        <begin position="1349"/>
        <end position="1388"/>
    </location>
</feature>
<feature type="region of interest" description="Disordered" evidence="6">
    <location>
        <begin position="705"/>
        <end position="741"/>
    </location>
</feature>
<feature type="compositionally biased region" description="Low complexity" evidence="6">
    <location>
        <begin position="1302"/>
        <end position="1313"/>
    </location>
</feature>
<feature type="region of interest" description="Disordered" evidence="6">
    <location>
        <begin position="1466"/>
        <end position="1497"/>
    </location>
</feature>
<feature type="coiled-coil region" evidence="5">
    <location>
        <begin position="475"/>
        <end position="509"/>
    </location>
</feature>
<feature type="region of interest" description="Disordered" evidence="6">
    <location>
        <begin position="1407"/>
        <end position="1436"/>
    </location>
</feature>
<feature type="compositionally biased region" description="Basic residues" evidence="6">
    <location>
        <begin position="102"/>
        <end position="112"/>
    </location>
</feature>
<dbReference type="GO" id="GO:0016020">
    <property type="term" value="C:membrane"/>
    <property type="evidence" value="ECO:0007669"/>
    <property type="project" value="UniProtKB-SubCell"/>
</dbReference>
<feature type="region of interest" description="Disordered" evidence="6">
    <location>
        <begin position="1"/>
        <end position="174"/>
    </location>
</feature>
<dbReference type="PANTHER" id="PTHR15742:SF1">
    <property type="entry name" value="PROTEIN SOGA1"/>
    <property type="match status" value="1"/>
</dbReference>
<evidence type="ECO:0000313" key="10">
    <source>
        <dbReference type="Proteomes" id="UP000694621"/>
    </source>
</evidence>
<evidence type="ECO:0000256" key="5">
    <source>
        <dbReference type="SAM" id="Coils"/>
    </source>
</evidence>
<feature type="region of interest" description="Disordered" evidence="6">
    <location>
        <begin position="1221"/>
        <end position="1280"/>
    </location>
</feature>
<feature type="region of interest" description="Disordered" evidence="6">
    <location>
        <begin position="1049"/>
        <end position="1078"/>
    </location>
</feature>
<feature type="compositionally biased region" description="Polar residues" evidence="6">
    <location>
        <begin position="1069"/>
        <end position="1078"/>
    </location>
</feature>
<dbReference type="Pfam" id="PF14818">
    <property type="entry name" value="SOGA1-2-like_CC"/>
    <property type="match status" value="1"/>
</dbReference>
<feature type="compositionally biased region" description="Basic residues" evidence="6">
    <location>
        <begin position="1469"/>
        <end position="1479"/>
    </location>
</feature>
<evidence type="ECO:0000256" key="4">
    <source>
        <dbReference type="ARBA" id="ARBA00023136"/>
    </source>
</evidence>
<dbReference type="Ensembl" id="ENSAMXT00005059437.1">
    <property type="protein sequence ID" value="ENSAMXP00005054971.1"/>
    <property type="gene ID" value="ENSAMXG00005024552.1"/>
</dbReference>
<feature type="region of interest" description="Disordered" evidence="6">
    <location>
        <begin position="377"/>
        <end position="408"/>
    </location>
</feature>
<feature type="coiled-coil region" evidence="5">
    <location>
        <begin position="234"/>
        <end position="304"/>
    </location>
</feature>
<evidence type="ECO:0000259" key="7">
    <source>
        <dbReference type="Pfam" id="PF11365"/>
    </source>
</evidence>
<accession>A0A8B9LRX0</accession>
<gene>
    <name evidence="9" type="primary">si:ch211-197l9.2</name>
</gene>
<evidence type="ECO:0000256" key="3">
    <source>
        <dbReference type="ARBA" id="ARBA00023054"/>
    </source>
</evidence>
<dbReference type="GO" id="GO:0010506">
    <property type="term" value="P:regulation of autophagy"/>
    <property type="evidence" value="ECO:0007669"/>
    <property type="project" value="InterPro"/>
</dbReference>
<dbReference type="Proteomes" id="UP000694621">
    <property type="component" value="Unplaced"/>
</dbReference>
<feature type="compositionally biased region" description="Polar residues" evidence="6">
    <location>
        <begin position="705"/>
        <end position="727"/>
    </location>
</feature>
<evidence type="ECO:0000313" key="9">
    <source>
        <dbReference type="Ensembl" id="ENSAMXP00005054971.1"/>
    </source>
</evidence>
<sequence length="1497" mass="164175">MTKTKVEAAPPFFSLLSKIPRSARVMTGGDAPEKQRAHRQPPHGSAPAAGTADRALPAPRTKPRGDGHQKPAGGAALSGGDCGERGKRGDKSHRAATGSQKPRGKTAGRRKPPGAGNASEDAGKELGSARGKFPCTDSSSEVSDSTSEESNAKLTLVNDGQSSDGGTERGAEEETVECAHLVSPMDLLTSPQGFGQRSVSPGDERSFASLDSRLNFSSSLAFSDLTGELSDGLHAELARENDDLRSENEYLKNELEELRSEMLEMRDIYMEEDVYQLQELRQQLDQANKTCRILQYRLRKAERRSLRVAQTGQVDGELIRTLEHDVRVAKSVSLRLHNELEAMQKKSARLEWENEGLRERLQDLEVAKQVLQAEIEKPRESSLRRRSSLRSSASRNEKKLSPQEDSEDLKCQLHFAKEESALMCKKLTKMAVECESMREELAKYRLLYGDVDSTQAAAGTTNSAHTREAEVKVHLRLVEEEATLLSRRIVELEVENRGLRAEMSEMRERAGGGQVDEADGVDEVMEGGAENLAVPICLSVAPLGDANGVTCNGHAKSEETTQPSEDCPLSQILREGPIGGERDPLEDQEKCTETVERAEKAKIESSNPLSLKDLEALLVVRDQVMLVTSTIQFLTGTAKNGLSPISDHNFISGTPYLSKTEADSKSKTHPWLLDPMLSPLTSGLEVLQAQLWALVAKVEVLVNSSPTDHSSNSNILDSGENTTTEQVIDSESEDTTLSNSLKHSCNPDGLDLLTLQLRWFLQQWRQGERPTGENKSLFEMDGQKYLHLQMEAEIQASRNIFSSSAENNHHGKLHRQVSSVLLSDLRSVLQDLAFELQEEYRTGQHIAQQFAQSKAAWVVECTELKSLISRLEGTSGRIGAKGSPDLKMALQKDHVEKLQHLLAESYAAVMDLTRQLKVCERNWNCERQELLKHLNQARLDWDNQNKNFQSDGCKTPLKEEETNNRTSPKICQSARFSTKNWLYLSREAALMDTEDLCKTWDCPIMPPSFPNMNLKQETAQKSHTAPERTTLRIYYSPPSARRIHLSAVAVEDQDEGEEPRDRPEKNCHRPSSQHINGDSTTVYESWLGTLPLECNSTIEQGSVAAIRTSSSSGFQTHGLSSPSCLPFSLEVSANMSDDMKEMTASVLQSSLPSTPERRRGRDSASHIVGLISTGTQTNTQVQPQVNSVGLQTEGPRSMYAGKHWSPRVTSFVSGRAQPISASLERMSGPTERLPACSTSPKLNRRHSTSSPFLYTSSSSTSSNSSSSITSSTLSSSSSSSLAISSRLGTSRERGLWSISQCSSSSSAWGRSSSTRPNSVSGGGSDKPAGRKSAGIHKYGLVQEFFRNVCGRGEKPNPGGEKAPAVRRDHAGSARVKKAEGPTSRIPSVPLVRSDSVTRIVNRRFMKQGQKDEPRTGQLQAQGQCQGQSQGIKTPISKDKGLGAVTLEDGPCDCSSRTLASCFARASRTNSRHAHGHCKLRPHEYPTAAAGKRDPIPQ</sequence>
<keyword evidence="3 5" id="KW-0175">Coiled coil</keyword>
<proteinExistence type="predicted"/>
<reference evidence="9" key="1">
    <citation type="submission" date="2025-08" db="UniProtKB">
        <authorList>
            <consortium name="Ensembl"/>
        </authorList>
    </citation>
    <scope>IDENTIFICATION</scope>
</reference>
<evidence type="ECO:0000256" key="6">
    <source>
        <dbReference type="SAM" id="MobiDB-lite"/>
    </source>
</evidence>
<evidence type="ECO:0000256" key="2">
    <source>
        <dbReference type="ARBA" id="ARBA00022553"/>
    </source>
</evidence>
<feature type="compositionally biased region" description="Low complexity" evidence="6">
    <location>
        <begin position="1248"/>
        <end position="1280"/>
    </location>
</feature>
<keyword evidence="2" id="KW-0597">Phosphoprotein</keyword>
<keyword evidence="4" id="KW-0472">Membrane</keyword>
<feature type="compositionally biased region" description="Low complexity" evidence="6">
    <location>
        <begin position="1416"/>
        <end position="1430"/>
    </location>
</feature>
<feature type="compositionally biased region" description="Basic and acidic residues" evidence="6">
    <location>
        <begin position="395"/>
        <end position="408"/>
    </location>
</feature>
<evidence type="ECO:0000256" key="1">
    <source>
        <dbReference type="ARBA" id="ARBA00004370"/>
    </source>
</evidence>
<dbReference type="InterPro" id="IPR027881">
    <property type="entry name" value="SOGA_CC"/>
</dbReference>
<organism evidence="9 10">
    <name type="scientific">Astyanax mexicanus</name>
    <name type="common">Blind cave fish</name>
    <name type="synonym">Astyanax fasciatus mexicanus</name>
    <dbReference type="NCBI Taxonomy" id="7994"/>
    <lineage>
        <taxon>Eukaryota</taxon>
        <taxon>Metazoa</taxon>
        <taxon>Chordata</taxon>
        <taxon>Craniata</taxon>
        <taxon>Vertebrata</taxon>
        <taxon>Euteleostomi</taxon>
        <taxon>Actinopterygii</taxon>
        <taxon>Neopterygii</taxon>
        <taxon>Teleostei</taxon>
        <taxon>Ostariophysi</taxon>
        <taxon>Characiformes</taxon>
        <taxon>Characoidei</taxon>
        <taxon>Acestrorhamphidae</taxon>
        <taxon>Acestrorhamphinae</taxon>
        <taxon>Astyanax</taxon>
    </lineage>
</organism>
<feature type="domain" description="SOGA coiled-coil" evidence="7">
    <location>
        <begin position="405"/>
        <end position="499"/>
    </location>
</feature>
<dbReference type="InterPro" id="IPR027882">
    <property type="entry name" value="SOGA1/2-like_CC"/>
</dbReference>
<dbReference type="Pfam" id="PF11365">
    <property type="entry name" value="SOGA"/>
    <property type="match status" value="1"/>
</dbReference>
<dbReference type="GO" id="GO:0005615">
    <property type="term" value="C:extracellular space"/>
    <property type="evidence" value="ECO:0007669"/>
    <property type="project" value="InterPro"/>
</dbReference>
<protein>
    <submittedName>
        <fullName evidence="9">Protein SOGA1-like</fullName>
    </submittedName>
</protein>
<evidence type="ECO:0000259" key="8">
    <source>
        <dbReference type="Pfam" id="PF14818"/>
    </source>
</evidence>